<gene>
    <name evidence="3" type="primary">At1g15890_1</name>
    <name evidence="3" type="ORF">g.105252</name>
</gene>
<feature type="non-terminal residue" evidence="3">
    <location>
        <position position="1"/>
    </location>
</feature>
<dbReference type="SUPFAM" id="SSF52540">
    <property type="entry name" value="P-loop containing nucleoside triphosphate hydrolases"/>
    <property type="match status" value="1"/>
</dbReference>
<feature type="domain" description="NB-ARC" evidence="2">
    <location>
        <begin position="1"/>
        <end position="120"/>
    </location>
</feature>
<dbReference type="FunFam" id="3.40.50.300:FF:001091">
    <property type="entry name" value="Probable disease resistance protein At1g61300"/>
    <property type="match status" value="1"/>
</dbReference>
<dbReference type="EMBL" id="GDJX01022036">
    <property type="protein sequence ID" value="JAT45900.1"/>
    <property type="molecule type" value="Transcribed_RNA"/>
</dbReference>
<dbReference type="GO" id="GO:0043531">
    <property type="term" value="F:ADP binding"/>
    <property type="evidence" value="ECO:0007669"/>
    <property type="project" value="InterPro"/>
</dbReference>
<dbReference type="Pfam" id="PF00931">
    <property type="entry name" value="NB-ARC"/>
    <property type="match status" value="1"/>
</dbReference>
<dbReference type="Gene3D" id="3.40.50.300">
    <property type="entry name" value="P-loop containing nucleotide triphosphate hydrolases"/>
    <property type="match status" value="1"/>
</dbReference>
<dbReference type="GO" id="GO:0006952">
    <property type="term" value="P:defense response"/>
    <property type="evidence" value="ECO:0007669"/>
    <property type="project" value="UniProtKB-KW"/>
</dbReference>
<evidence type="ECO:0000256" key="1">
    <source>
        <dbReference type="ARBA" id="ARBA00022821"/>
    </source>
</evidence>
<keyword evidence="1" id="KW-0611">Plant defense</keyword>
<accession>A0A1D1XU43</accession>
<evidence type="ECO:0000313" key="3">
    <source>
        <dbReference type="EMBL" id="JAT45900.1"/>
    </source>
</evidence>
<name>A0A1D1XU43_9ARAE</name>
<dbReference type="PANTHER" id="PTHR36766">
    <property type="entry name" value="PLANT BROAD-SPECTRUM MILDEW RESISTANCE PROTEIN RPW8"/>
    <property type="match status" value="1"/>
</dbReference>
<dbReference type="PANTHER" id="PTHR36766:SF64">
    <property type="entry name" value="OS12G0206100 PROTEIN"/>
    <property type="match status" value="1"/>
</dbReference>
<reference evidence="3" key="1">
    <citation type="submission" date="2015-07" db="EMBL/GenBank/DDBJ databases">
        <title>Transcriptome Assembly of Anthurium amnicola.</title>
        <authorList>
            <person name="Suzuki J."/>
        </authorList>
    </citation>
    <scope>NUCLEOTIDE SEQUENCE</scope>
</reference>
<dbReference type="InterPro" id="IPR002182">
    <property type="entry name" value="NB-ARC"/>
</dbReference>
<feature type="non-terminal residue" evidence="3">
    <location>
        <position position="120"/>
    </location>
</feature>
<proteinExistence type="predicted"/>
<dbReference type="InterPro" id="IPR027417">
    <property type="entry name" value="P-loop_NTPase"/>
</dbReference>
<sequence>IYGMGGIGKTTLLGIINNEFLEASGLFAKAIWVKVSRDVDIFGIQKTIGDRVGLSLSVNDSLERRALELCSRLSQMSFILLLDDVWQKLDLVKIGIPSLMNVKKINRKILFTTRSKQVCN</sequence>
<organism evidence="3">
    <name type="scientific">Anthurium amnicola</name>
    <dbReference type="NCBI Taxonomy" id="1678845"/>
    <lineage>
        <taxon>Eukaryota</taxon>
        <taxon>Viridiplantae</taxon>
        <taxon>Streptophyta</taxon>
        <taxon>Embryophyta</taxon>
        <taxon>Tracheophyta</taxon>
        <taxon>Spermatophyta</taxon>
        <taxon>Magnoliopsida</taxon>
        <taxon>Liliopsida</taxon>
        <taxon>Araceae</taxon>
        <taxon>Pothoideae</taxon>
        <taxon>Potheae</taxon>
        <taxon>Anthurium</taxon>
    </lineage>
</organism>
<dbReference type="AlphaFoldDB" id="A0A1D1XU43"/>
<evidence type="ECO:0000259" key="2">
    <source>
        <dbReference type="Pfam" id="PF00931"/>
    </source>
</evidence>
<protein>
    <submittedName>
        <fullName evidence="3">Putative disease resistance protein At1g15890</fullName>
    </submittedName>
</protein>